<dbReference type="GO" id="GO:0008726">
    <property type="term" value="F:alkanesulfonate monooxygenase activity"/>
    <property type="evidence" value="ECO:0007669"/>
    <property type="project" value="TreeGrafter"/>
</dbReference>
<evidence type="ECO:0000256" key="2">
    <source>
        <dbReference type="ARBA" id="ARBA00022643"/>
    </source>
</evidence>
<evidence type="ECO:0000256" key="1">
    <source>
        <dbReference type="ARBA" id="ARBA00022630"/>
    </source>
</evidence>
<dbReference type="PANTHER" id="PTHR42847:SF4">
    <property type="entry name" value="ALKANESULFONATE MONOOXYGENASE-RELATED"/>
    <property type="match status" value="1"/>
</dbReference>
<dbReference type="Pfam" id="PF00296">
    <property type="entry name" value="Bac_luciferase"/>
    <property type="match status" value="1"/>
</dbReference>
<dbReference type="EMBL" id="LJIW01000001">
    <property type="protein sequence ID" value="PNG94588.1"/>
    <property type="molecule type" value="Genomic_DNA"/>
</dbReference>
<keyword evidence="1" id="KW-0285">Flavoprotein</keyword>
<comment type="caution">
    <text evidence="6">The sequence shown here is derived from an EMBL/GenBank/DDBJ whole genome shotgun (WGS) entry which is preliminary data.</text>
</comment>
<accession>A0A2J7Z2T6</accession>
<feature type="domain" description="Luciferase-like" evidence="5">
    <location>
        <begin position="2"/>
        <end position="268"/>
    </location>
</feature>
<dbReference type="InterPro" id="IPR011251">
    <property type="entry name" value="Luciferase-like_dom"/>
</dbReference>
<dbReference type="GO" id="GO:0046306">
    <property type="term" value="P:alkanesulfonate catabolic process"/>
    <property type="evidence" value="ECO:0007669"/>
    <property type="project" value="TreeGrafter"/>
</dbReference>
<dbReference type="AlphaFoldDB" id="A0A2J7Z2T6"/>
<gene>
    <name evidence="6" type="ORF">SMF913_10613</name>
</gene>
<evidence type="ECO:0000259" key="5">
    <source>
        <dbReference type="Pfam" id="PF00296"/>
    </source>
</evidence>
<protein>
    <recommendedName>
        <fullName evidence="5">Luciferase-like domain-containing protein</fullName>
    </recommendedName>
</protein>
<dbReference type="Proteomes" id="UP000236520">
    <property type="component" value="Unassembled WGS sequence"/>
</dbReference>
<dbReference type="InterPro" id="IPR036661">
    <property type="entry name" value="Luciferase-like_sf"/>
</dbReference>
<evidence type="ECO:0000256" key="3">
    <source>
        <dbReference type="ARBA" id="ARBA00023002"/>
    </source>
</evidence>
<reference evidence="6 7" key="1">
    <citation type="submission" date="2015-09" db="EMBL/GenBank/DDBJ databases">
        <title>Genome sequence, genome mining and natural product profiling of a biocontrol bacterium Streptomyces malaysiensis F913.</title>
        <authorList>
            <person name="Xu Y."/>
            <person name="Wei J."/>
            <person name="Xie J."/>
            <person name="Li T."/>
            <person name="Zhou Z."/>
        </authorList>
    </citation>
    <scope>NUCLEOTIDE SEQUENCE [LARGE SCALE GENOMIC DNA]</scope>
    <source>
        <strain evidence="6 7">F913</strain>
    </source>
</reference>
<proteinExistence type="predicted"/>
<dbReference type="SUPFAM" id="SSF51679">
    <property type="entry name" value="Bacterial luciferase-like"/>
    <property type="match status" value="1"/>
</dbReference>
<dbReference type="RefSeq" id="WP_102933301.1">
    <property type="nucleotide sequence ID" value="NZ_JBEXUO010000048.1"/>
</dbReference>
<dbReference type="NCBIfam" id="TIGR03619">
    <property type="entry name" value="F420_Rv2161c"/>
    <property type="match status" value="1"/>
</dbReference>
<keyword evidence="4" id="KW-0503">Monooxygenase</keyword>
<name>A0A2J7Z2T6_STRMQ</name>
<dbReference type="InterPro" id="IPR050172">
    <property type="entry name" value="SsuD_RutA_monooxygenase"/>
</dbReference>
<keyword evidence="7" id="KW-1185">Reference proteome</keyword>
<sequence>MELHAVLPAEQADADPRRLVELARSAEELGYGGVWLPDHLLPPKPFGAQYGGPHDALVTLAHLAAVTERIELGTSVLILPLRNPFVVAKQAATLAALSGDRFVLGVGAGWEKYEFDATGADFTTRGARTTSALRLIRDLHTTGGAPFEDPHYGHPGGHFAPARPVPLLVGGTSDAALRRAAAVGDRWQAFALTPEAFAERAARLRELAGRPVGVEARIGMGDGPAAEAVAATAATLDSWAAVGAERLAVWFSGEANSAGERMRALAARPEAAPYLAGSDVAAGAHPKMTSQAPVC</sequence>
<evidence type="ECO:0000313" key="7">
    <source>
        <dbReference type="Proteomes" id="UP000236520"/>
    </source>
</evidence>
<dbReference type="InterPro" id="IPR019921">
    <property type="entry name" value="Lucif-like_OxRdtase_Rv2161c"/>
</dbReference>
<dbReference type="PANTHER" id="PTHR42847">
    <property type="entry name" value="ALKANESULFONATE MONOOXYGENASE"/>
    <property type="match status" value="1"/>
</dbReference>
<dbReference type="Gene3D" id="3.20.20.30">
    <property type="entry name" value="Luciferase-like domain"/>
    <property type="match status" value="1"/>
</dbReference>
<keyword evidence="2" id="KW-0288">FMN</keyword>
<keyword evidence="3" id="KW-0560">Oxidoreductase</keyword>
<evidence type="ECO:0000313" key="6">
    <source>
        <dbReference type="EMBL" id="PNG94588.1"/>
    </source>
</evidence>
<organism evidence="6 7">
    <name type="scientific">Streptomyces malaysiensis</name>
    <dbReference type="NCBI Taxonomy" id="92644"/>
    <lineage>
        <taxon>Bacteria</taxon>
        <taxon>Bacillati</taxon>
        <taxon>Actinomycetota</taxon>
        <taxon>Actinomycetes</taxon>
        <taxon>Kitasatosporales</taxon>
        <taxon>Streptomycetaceae</taxon>
        <taxon>Streptomyces</taxon>
        <taxon>Streptomyces violaceusniger group</taxon>
    </lineage>
</organism>
<evidence type="ECO:0000256" key="4">
    <source>
        <dbReference type="ARBA" id="ARBA00023033"/>
    </source>
</evidence>